<dbReference type="PATRIC" id="fig|157733.3.peg.581"/>
<name>A0A0J6CXL3_9BACL</name>
<evidence type="ECO:0000313" key="1">
    <source>
        <dbReference type="EMBL" id="KMM36789.1"/>
    </source>
</evidence>
<dbReference type="PANTHER" id="PTHR34817">
    <property type="entry name" value="NUCLEOTIDYLTRANSFERASE"/>
    <property type="match status" value="1"/>
</dbReference>
<keyword evidence="2" id="KW-1185">Reference proteome</keyword>
<organism evidence="1 2">
    <name type="scientific">Guptibacillus hwajinpoensis</name>
    <dbReference type="NCBI Taxonomy" id="208199"/>
    <lineage>
        <taxon>Bacteria</taxon>
        <taxon>Bacillati</taxon>
        <taxon>Bacillota</taxon>
        <taxon>Bacilli</taxon>
        <taxon>Bacillales</taxon>
        <taxon>Guptibacillaceae</taxon>
        <taxon>Guptibacillus</taxon>
    </lineage>
</organism>
<sequence length="264" mass="31086">MHEHIINVIKQTEKDHDIKILYACEAGSRAWGLPSKHSDYDVRFIYLHKKNWYLSIDQERDVIEVPNRDEVSIPVDDGLDMSGWELTKALKLFRKSNPPLLEWLHSTIVYHEPFSTAEQIRDLAQTIFSPRSCLYHYVNMAKGNFRECLKREDVRIKMYFNVLRPVLAGNWIKKYQSIPPIGFEELVEDASLPTELKEAIMNLLKRKRAGEEWIVEPRINLIKTYLQKEIEQLEAYAKTLDVEIEDPTEQLNGLFRRTLEEVWG</sequence>
<comment type="caution">
    <text evidence="1">The sequence shown here is derived from an EMBL/GenBank/DDBJ whole genome shotgun (WGS) entry which is preliminary data.</text>
</comment>
<evidence type="ECO:0000313" key="2">
    <source>
        <dbReference type="Proteomes" id="UP000035996"/>
    </source>
</evidence>
<reference evidence="1" key="1">
    <citation type="submission" date="2015-06" db="EMBL/GenBank/DDBJ databases">
        <authorList>
            <person name="Liu B."/>
            <person name="Wang J."/>
            <person name="Zhu Y."/>
            <person name="Liu G."/>
            <person name="Chen Q."/>
            <person name="Zheng C."/>
            <person name="Che J."/>
            <person name="Ge C."/>
            <person name="Shi H."/>
            <person name="Pan Z."/>
            <person name="Liu X."/>
        </authorList>
    </citation>
    <scope>NUCLEOTIDE SEQUENCE [LARGE SCALE GENOMIC DNA]</scope>
    <source>
        <strain evidence="1">DSM 16346</strain>
    </source>
</reference>
<dbReference type="EMBL" id="LELK01000004">
    <property type="protein sequence ID" value="KMM36789.1"/>
    <property type="molecule type" value="Genomic_DNA"/>
</dbReference>
<protein>
    <recommendedName>
        <fullName evidence="3">Nucleotidyltransferase</fullName>
    </recommendedName>
</protein>
<accession>A0A0J6CXL3</accession>
<gene>
    <name evidence="1" type="ORF">AB986_12730</name>
</gene>
<dbReference type="RefSeq" id="WP_048311500.1">
    <property type="nucleotide sequence ID" value="NZ_CP119526.1"/>
</dbReference>
<proteinExistence type="predicted"/>
<dbReference type="STRING" id="157733.AB986_12730"/>
<dbReference type="PANTHER" id="PTHR34817:SF2">
    <property type="entry name" value="NUCLEOTIDYLTRANSFERASE"/>
    <property type="match status" value="1"/>
</dbReference>
<dbReference type="AlphaFoldDB" id="A0A0J6CXL3"/>
<dbReference type="InterPro" id="IPR018775">
    <property type="entry name" value="RlaP"/>
</dbReference>
<dbReference type="OrthoDB" id="9796845at2"/>
<dbReference type="Pfam" id="PF10127">
    <property type="entry name" value="RlaP"/>
    <property type="match status" value="1"/>
</dbReference>
<dbReference type="Proteomes" id="UP000035996">
    <property type="component" value="Unassembled WGS sequence"/>
</dbReference>
<evidence type="ECO:0008006" key="3">
    <source>
        <dbReference type="Google" id="ProtNLM"/>
    </source>
</evidence>